<reference evidence="1 2" key="1">
    <citation type="submission" date="2023-01" db="EMBL/GenBank/DDBJ databases">
        <title>Analysis of 21 Apiospora genomes using comparative genomics revels a genus with tremendous synthesis potential of carbohydrate active enzymes and secondary metabolites.</title>
        <authorList>
            <person name="Sorensen T."/>
        </authorList>
    </citation>
    <scope>NUCLEOTIDE SEQUENCE [LARGE SCALE GENOMIC DNA]</scope>
    <source>
        <strain evidence="1 2">CBS 114990</strain>
    </source>
</reference>
<accession>A0ABR1X8D0</accession>
<organism evidence="1 2">
    <name type="scientific">Apiospora hydei</name>
    <dbReference type="NCBI Taxonomy" id="1337664"/>
    <lineage>
        <taxon>Eukaryota</taxon>
        <taxon>Fungi</taxon>
        <taxon>Dikarya</taxon>
        <taxon>Ascomycota</taxon>
        <taxon>Pezizomycotina</taxon>
        <taxon>Sordariomycetes</taxon>
        <taxon>Xylariomycetidae</taxon>
        <taxon>Amphisphaeriales</taxon>
        <taxon>Apiosporaceae</taxon>
        <taxon>Apiospora</taxon>
    </lineage>
</organism>
<proteinExistence type="predicted"/>
<dbReference type="EMBL" id="JAQQWN010000003">
    <property type="protein sequence ID" value="KAK8091684.1"/>
    <property type="molecule type" value="Genomic_DNA"/>
</dbReference>
<dbReference type="Proteomes" id="UP001433268">
    <property type="component" value="Unassembled WGS sequence"/>
</dbReference>
<protein>
    <submittedName>
        <fullName evidence="1">Uncharacterized protein</fullName>
    </submittedName>
</protein>
<dbReference type="GeneID" id="92039420"/>
<evidence type="ECO:0000313" key="1">
    <source>
        <dbReference type="EMBL" id="KAK8091684.1"/>
    </source>
</evidence>
<name>A0ABR1X8D0_9PEZI</name>
<keyword evidence="2" id="KW-1185">Reference proteome</keyword>
<dbReference type="RefSeq" id="XP_066673656.1">
    <property type="nucleotide sequence ID" value="XM_066806360.1"/>
</dbReference>
<gene>
    <name evidence="1" type="ORF">PG997_002045</name>
</gene>
<sequence length="314" mass="35519">MAPGPTITTIPSEVRLVIYKHILQSELPEADEFFFQPAYTLVVNGTSPFKTYEPPAGIYSPWSLLRLCKLVRAELQPLLDALEKNRHLVIEFQNFQVRDMRAWAAAAGEARVAAMRGWALSTIIECGHDHMGYGMGMGLEDGRGSETESEGEQPHIEYCCEHMWRGYIPSAYGEGDDDQDAEEGDGDSDEADEVFVDMIQRFHCVNLQIDLNRLVSDGKSDASSSGLDEDEIYEYWWGGDWRDDCDACKGASACEASEFIREELLQGTMQPKVTGEILCSMLQNLSQNAHNSKSRRKDWAMFQYRVENYGYYVE</sequence>
<comment type="caution">
    <text evidence="1">The sequence shown here is derived from an EMBL/GenBank/DDBJ whole genome shotgun (WGS) entry which is preliminary data.</text>
</comment>
<evidence type="ECO:0000313" key="2">
    <source>
        <dbReference type="Proteomes" id="UP001433268"/>
    </source>
</evidence>